<accession>A0AAW0M256</accession>
<dbReference type="GO" id="GO:0000725">
    <property type="term" value="P:recombinational repair"/>
    <property type="evidence" value="ECO:0007669"/>
    <property type="project" value="InterPro"/>
</dbReference>
<feature type="compositionally biased region" description="Polar residues" evidence="1">
    <location>
        <begin position="438"/>
        <end position="455"/>
    </location>
</feature>
<dbReference type="InterPro" id="IPR058570">
    <property type="entry name" value="HROB_OB"/>
</dbReference>
<feature type="compositionally biased region" description="Acidic residues" evidence="1">
    <location>
        <begin position="17"/>
        <end position="27"/>
    </location>
</feature>
<reference evidence="3" key="1">
    <citation type="submission" date="2017-12" db="EMBL/GenBank/DDBJ databases">
        <authorList>
            <person name="Barbosa P."/>
            <person name="Usie A."/>
            <person name="Ramos A.M."/>
        </authorList>
    </citation>
    <scope>NUCLEOTIDE SEQUENCE</scope>
    <source>
        <strain evidence="3">HL8</strain>
        <tissue evidence="3">Leaves</tissue>
    </source>
</reference>
<dbReference type="PANTHER" id="PTHR14523:SF1">
    <property type="entry name" value="HOMOLOGOUS RECOMBINATION OB-FOLD PROTEIN"/>
    <property type="match status" value="1"/>
</dbReference>
<feature type="region of interest" description="Disordered" evidence="1">
    <location>
        <begin position="1"/>
        <end position="87"/>
    </location>
</feature>
<protein>
    <recommendedName>
        <fullName evidence="2">Homologous recombination OB-fold protein OB-fold domain-containing protein</fullName>
    </recommendedName>
</protein>
<feature type="domain" description="Homologous recombination OB-fold protein OB-fold" evidence="2">
    <location>
        <begin position="145"/>
        <end position="228"/>
    </location>
</feature>
<proteinExistence type="predicted"/>
<dbReference type="InterPro" id="IPR028045">
    <property type="entry name" value="HROB"/>
</dbReference>
<dbReference type="PANTHER" id="PTHR14523">
    <property type="entry name" value="UNCHARACTERIZED PROTEIN C17ORF53 HOMOLOG"/>
    <property type="match status" value="1"/>
</dbReference>
<evidence type="ECO:0000313" key="3">
    <source>
        <dbReference type="EMBL" id="KAK7857506.1"/>
    </source>
</evidence>
<reference evidence="3" key="2">
    <citation type="journal article" date="2018" name="Sci. Data">
        <title>The draft genome sequence of cork oak.</title>
        <authorList>
            <person name="Ramos A.M."/>
            <person name="Usie A."/>
            <person name="Barbosa P."/>
            <person name="Barros P.M."/>
            <person name="Capote T."/>
            <person name="Chaves I."/>
            <person name="Simoes F."/>
            <person name="Abreu I."/>
            <person name="Carrasquinho I."/>
            <person name="Faro C."/>
            <person name="Guimaraes J.B."/>
            <person name="Mendonca D."/>
            <person name="Nobrega F."/>
            <person name="Rodrigues L."/>
            <person name="Saibo N.J.M."/>
            <person name="Varela M.C."/>
            <person name="Egas C."/>
            <person name="Matos J."/>
            <person name="Miguel C.M."/>
            <person name="Oliveira M.M."/>
            <person name="Ricardo C.P."/>
            <person name="Goncalves S."/>
        </authorList>
    </citation>
    <scope>NUCLEOTIDE SEQUENCE [LARGE SCALE GENOMIC DNA]</scope>
    <source>
        <strain evidence="3">HL8</strain>
    </source>
</reference>
<organism evidence="3">
    <name type="scientific">Quercus suber</name>
    <name type="common">Cork oak</name>
    <dbReference type="NCBI Taxonomy" id="58331"/>
    <lineage>
        <taxon>Eukaryota</taxon>
        <taxon>Viridiplantae</taxon>
        <taxon>Streptophyta</taxon>
        <taxon>Embryophyta</taxon>
        <taxon>Tracheophyta</taxon>
        <taxon>Spermatophyta</taxon>
        <taxon>Magnoliopsida</taxon>
        <taxon>eudicotyledons</taxon>
        <taxon>Gunneridae</taxon>
        <taxon>Pentapetalae</taxon>
        <taxon>rosids</taxon>
        <taxon>fabids</taxon>
        <taxon>Fagales</taxon>
        <taxon>Fagaceae</taxon>
        <taxon>Quercus</taxon>
    </lineage>
</organism>
<gene>
    <name evidence="3" type="primary">CQ053</name>
    <name evidence="3" type="ORF">CFP56_017049</name>
</gene>
<evidence type="ECO:0000256" key="1">
    <source>
        <dbReference type="SAM" id="MobiDB-lite"/>
    </source>
</evidence>
<evidence type="ECO:0000259" key="2">
    <source>
        <dbReference type="Pfam" id="PF15072"/>
    </source>
</evidence>
<dbReference type="Pfam" id="PF15072">
    <property type="entry name" value="HROB"/>
    <property type="match status" value="1"/>
</dbReference>
<sequence length="502" mass="54840">MEEEEEHNPNPCPWEALDIDLDDEEEENHSSSHSHSLLPILQRCSQTLTTQSQSQTSKSKSSSPPLIPGPAGELQSAMHHRRRTQEELVPTQEFIRRAVENPHRHDDRDFSTNPWLCALDFLSHQGNGVATRTTLSSIKNGLNLERVAQVVAIIKSCTPNGLGDMMVTLKDPTGSINASIHHKVLSEGEFAKDISVGAVLVLQKVALFSPSRSAHYLNITLSNLVKVVAIIKSCTPNGLGDMMVTLKDPTGSINASIHHKVLSEGEFAKDISVGAVLVLQKVALFSPSRSAHYLNITLSNLVKVISKESAPPVKQKLSASPIKHTASEPECSKKSWIPQRTFSVSQNGTEGIMNSLRQTSNSFVSAHNDKEMERGNAAAQRDCFGNRNKRNQSDVVEKEPLSARLGTVNGITAVASRKEIFCSDEEIVISDKPDSSKQTEGGNPLHNNQASSNAANFIDVPDDQESSRITGVNKKGQPLISSTSLPQWTDEQLDALMELEFD</sequence>
<reference evidence="3" key="3">
    <citation type="submission" date="2023-07" db="EMBL/GenBank/DDBJ databases">
        <title>An improved reference 1 genome and first organelle genomes of Quercus suber.</title>
        <authorList>
            <consortium name="Genosuber Consortium"/>
            <person name="Usie A."/>
            <person name="Serra O."/>
            <person name="Barros P."/>
        </authorList>
    </citation>
    <scope>NUCLEOTIDE SEQUENCE</scope>
    <source>
        <strain evidence="3">HL8</strain>
        <tissue evidence="3">Leaves</tissue>
    </source>
</reference>
<dbReference type="EMBL" id="PKMF04000026">
    <property type="protein sequence ID" value="KAK7857506.1"/>
    <property type="molecule type" value="Genomic_DNA"/>
</dbReference>
<feature type="region of interest" description="Disordered" evidence="1">
    <location>
        <begin position="431"/>
        <end position="456"/>
    </location>
</feature>
<feature type="compositionally biased region" description="Low complexity" evidence="1">
    <location>
        <begin position="45"/>
        <end position="64"/>
    </location>
</feature>
<feature type="region of interest" description="Disordered" evidence="1">
    <location>
        <begin position="463"/>
        <end position="482"/>
    </location>
</feature>
<name>A0AAW0M256_QUESU</name>
<comment type="caution">
    <text evidence="3">The sequence shown here is derived from an EMBL/GenBank/DDBJ whole genome shotgun (WGS) entry which is preliminary data.</text>
</comment>
<dbReference type="AlphaFoldDB" id="A0AAW0M256"/>